<keyword evidence="2 3" id="KW-0040">ANK repeat</keyword>
<evidence type="ECO:0000256" key="1">
    <source>
        <dbReference type="ARBA" id="ARBA00022737"/>
    </source>
</evidence>
<protein>
    <submittedName>
        <fullName evidence="4">Ankyrin repeat-containing domain protein</fullName>
    </submittedName>
</protein>
<dbReference type="EMBL" id="JARJCM010000178">
    <property type="protein sequence ID" value="KAJ7023916.1"/>
    <property type="molecule type" value="Genomic_DNA"/>
</dbReference>
<accession>A0AAD6WUI3</accession>
<dbReference type="Gene3D" id="1.25.40.20">
    <property type="entry name" value="Ankyrin repeat-containing domain"/>
    <property type="match status" value="1"/>
</dbReference>
<dbReference type="Proteomes" id="UP001218188">
    <property type="component" value="Unassembled WGS sequence"/>
</dbReference>
<dbReference type="InterPro" id="IPR002110">
    <property type="entry name" value="Ankyrin_rpt"/>
</dbReference>
<proteinExistence type="predicted"/>
<feature type="repeat" description="ANK" evidence="3">
    <location>
        <begin position="118"/>
        <end position="150"/>
    </location>
</feature>
<keyword evidence="1" id="KW-0677">Repeat</keyword>
<comment type="caution">
    <text evidence="4">The sequence shown here is derived from an EMBL/GenBank/DDBJ whole genome shotgun (WGS) entry which is preliminary data.</text>
</comment>
<evidence type="ECO:0000256" key="2">
    <source>
        <dbReference type="ARBA" id="ARBA00023043"/>
    </source>
</evidence>
<dbReference type="Pfam" id="PF00023">
    <property type="entry name" value="Ank"/>
    <property type="match status" value="1"/>
</dbReference>
<dbReference type="SMART" id="SM00248">
    <property type="entry name" value="ANK"/>
    <property type="match status" value="3"/>
</dbReference>
<dbReference type="PROSITE" id="PS50297">
    <property type="entry name" value="ANK_REP_REGION"/>
    <property type="match status" value="1"/>
</dbReference>
<dbReference type="SUPFAM" id="SSF48403">
    <property type="entry name" value="Ankyrin repeat"/>
    <property type="match status" value="1"/>
</dbReference>
<evidence type="ECO:0000256" key="3">
    <source>
        <dbReference type="PROSITE-ProRule" id="PRU00023"/>
    </source>
</evidence>
<evidence type="ECO:0000313" key="4">
    <source>
        <dbReference type="EMBL" id="KAJ7023916.1"/>
    </source>
</evidence>
<gene>
    <name evidence="4" type="ORF">C8F04DRAFT_1192885</name>
</gene>
<reference evidence="4" key="1">
    <citation type="submission" date="2023-03" db="EMBL/GenBank/DDBJ databases">
        <title>Massive genome expansion in bonnet fungi (Mycena s.s.) driven by repeated elements and novel gene families across ecological guilds.</title>
        <authorList>
            <consortium name="Lawrence Berkeley National Laboratory"/>
            <person name="Harder C.B."/>
            <person name="Miyauchi S."/>
            <person name="Viragh M."/>
            <person name="Kuo A."/>
            <person name="Thoen E."/>
            <person name="Andreopoulos B."/>
            <person name="Lu D."/>
            <person name="Skrede I."/>
            <person name="Drula E."/>
            <person name="Henrissat B."/>
            <person name="Morin E."/>
            <person name="Kohler A."/>
            <person name="Barry K."/>
            <person name="LaButti K."/>
            <person name="Morin E."/>
            <person name="Salamov A."/>
            <person name="Lipzen A."/>
            <person name="Mereny Z."/>
            <person name="Hegedus B."/>
            <person name="Baldrian P."/>
            <person name="Stursova M."/>
            <person name="Weitz H."/>
            <person name="Taylor A."/>
            <person name="Grigoriev I.V."/>
            <person name="Nagy L.G."/>
            <person name="Martin F."/>
            <person name="Kauserud H."/>
        </authorList>
    </citation>
    <scope>NUCLEOTIDE SEQUENCE</scope>
    <source>
        <strain evidence="4">CBHHK200</strain>
    </source>
</reference>
<name>A0AAD6WUI3_9AGAR</name>
<keyword evidence="5" id="KW-1185">Reference proteome</keyword>
<evidence type="ECO:0000313" key="5">
    <source>
        <dbReference type="Proteomes" id="UP001218188"/>
    </source>
</evidence>
<organism evidence="4 5">
    <name type="scientific">Mycena alexandri</name>
    <dbReference type="NCBI Taxonomy" id="1745969"/>
    <lineage>
        <taxon>Eukaryota</taxon>
        <taxon>Fungi</taxon>
        <taxon>Dikarya</taxon>
        <taxon>Basidiomycota</taxon>
        <taxon>Agaricomycotina</taxon>
        <taxon>Agaricomycetes</taxon>
        <taxon>Agaricomycetidae</taxon>
        <taxon>Agaricales</taxon>
        <taxon>Marasmiineae</taxon>
        <taxon>Mycenaceae</taxon>
        <taxon>Mycena</taxon>
    </lineage>
</organism>
<dbReference type="AlphaFoldDB" id="A0AAD6WUI3"/>
<dbReference type="Pfam" id="PF12796">
    <property type="entry name" value="Ank_2"/>
    <property type="match status" value="1"/>
</dbReference>
<dbReference type="PROSITE" id="PS50088">
    <property type="entry name" value="ANK_REPEAT"/>
    <property type="match status" value="2"/>
</dbReference>
<dbReference type="InterPro" id="IPR036770">
    <property type="entry name" value="Ankyrin_rpt-contain_sf"/>
</dbReference>
<feature type="repeat" description="ANK" evidence="3">
    <location>
        <begin position="69"/>
        <end position="101"/>
    </location>
</feature>
<sequence>MTEKGNVVEFPENICRKNPIYLIRAVRLIRAGQAQQRNSSGSIRADQARSCEPSGNNILLEETPLLQHSKDLEIIVASYYGHREIVGLLLEKGADINAAEFVHLLLEKGANINAAGGYYGSSLQAAAAGGHTEIVSILLENGADVNAAGGHYGSSLQAATNEGHTEIVRLPLEKGAMFPVPVENESSAQ</sequence>
<dbReference type="PANTHER" id="PTHR24171">
    <property type="entry name" value="ANKYRIN REPEAT DOMAIN-CONTAINING PROTEIN 39-RELATED"/>
    <property type="match status" value="1"/>
</dbReference>